<dbReference type="RefSeq" id="XP_002948298.1">
    <property type="nucleotide sequence ID" value="XM_002948252.1"/>
</dbReference>
<feature type="compositionally biased region" description="Low complexity" evidence="1">
    <location>
        <begin position="484"/>
        <end position="505"/>
    </location>
</feature>
<feature type="compositionally biased region" description="Low complexity" evidence="1">
    <location>
        <begin position="2359"/>
        <end position="2376"/>
    </location>
</feature>
<accession>D8TP61</accession>
<evidence type="ECO:0000313" key="3">
    <source>
        <dbReference type="Proteomes" id="UP000001058"/>
    </source>
</evidence>
<evidence type="ECO:0000256" key="1">
    <source>
        <dbReference type="SAM" id="MobiDB-lite"/>
    </source>
</evidence>
<feature type="region of interest" description="Disordered" evidence="1">
    <location>
        <begin position="421"/>
        <end position="514"/>
    </location>
</feature>
<feature type="compositionally biased region" description="Low complexity" evidence="1">
    <location>
        <begin position="278"/>
        <end position="292"/>
    </location>
</feature>
<feature type="compositionally biased region" description="Polar residues" evidence="1">
    <location>
        <begin position="1601"/>
        <end position="1618"/>
    </location>
</feature>
<feature type="compositionally biased region" description="Basic and acidic residues" evidence="1">
    <location>
        <begin position="812"/>
        <end position="821"/>
    </location>
</feature>
<sequence>MASHREQGVLGEWQSLYNEFLSAERAAESVQKSLAPDSKWHIPSPEPSMTDLSKPAEKQQPHKLPQQRPWAPMPGDLFGAVTEDCCTEEAVAVEEELLRRLKSRAPSPKSSGVVSLQDAHHQLPQSGNVVAHGYRPNPLTVGARPLSATHHHSTSQNLLLHQLPAQPGRRPASQLLSTASAAPYGPSEAGEAQGNGATHAFMPGAIAQPSPSSSRPHSPLRPTSQTEPHAYQPPHYQLQVTSASALRSAAPAAEADRSAFNPQYPAQHRPQAHLRQRPASAWPAPSAESSEPTHSTHVAYRKQPLTEASPSLLGYPRQMRSSPGRASMPSMPSPTLSSRRGSSPRSCSRSAGGRQQSGTTYVELHQKRQNSPPRSLEPRDELFDMLHRGMSPNRLRLLIKAVGMAAYERALQLSREALLSSPGRFRSGGGLGATSTEQLQRREPWSQQERQPPLSPGGAMPQKSRQAPSPAIHQQQTQARHRFQGQSLHSSPASSAFASSAAQQANLRRSEGKYGMRRRWEEDAVATRGTPIGALGNLRASAPAAAAPAQGVGREAAAGMSSRWADPASVGREKQHAEQATGPKGRGKRSPLRVAVGSRGSVSGARAGAVSDGGEVSLGPGRSSSSGGGSVHRQGTAAWRHPGEVLHAGAATLPSPELFISPQAYREYAARDQQQTCGGGDGAADGGPIDAPVDEGEDDGLTAFNVHGVRHVQQRLAANMDAAVRRSVVLPTPPFTALFRNNSVFGDNGRADARGLALAPRSRAATAAHPPPGTTLRRPNPSAHCVTDASGRSVGGGAAAAPPGAGQNTAARDGDPLNFEHPDETDTEFEHYDSLSGSRGGAVMATGPALPMSHLEWHVNPAYGMSAASSSGGGSAVMRSSWPITPARGEPVSEPSLASMLPVRHPGGITAVSILPTNTAVDTAAASAAAAALVSTPSSPSSETEPMSRSIESRAGAYAWPDEATSPHSNTSRSVVDAQWGDLGMDPYDPVGGFEGALPAPHVVSPNGGASGGASLRQADARGQSPHAARGYHHGQGGPEARVAPSTTAAAGGISGLGVAQTRSASSPRSLDAAAQTDASKSAVAHLDLVSITEQLSRMDLASLELIRGYASGYIDGRVQGLTHHGQIRSQVVKSAVLRLVDDVLQSKRDASSVLQALPPSSETAAAGMEAFGPDTAAVVAAAAIAVATAVSPAAPQFGGAEAAATAAAVAATTSSGFKGNDETVAGPPPPAPSRVNTGYRASVSAFHEELVAKMREVAGPGDEDAAKDEARLEEGQPQGEEPAASAQAGTPVSAPPSVPSVSGDGNGGSHVLAGAAPDPSIRRSDPGAAATTASAAAFVTIGDSIHSPGAGSAAASRRHLKCVSWQRNTVDDNDDDDDDDEEEEEKANSISPLPQATKPRMHTSHRMRLPSAPPVAIAGSAAPLFDREDAAAAAGGRVGAEAAAAVVSAPLKAEVCLELEDGSDEEDALELAGVLGGLHSKSHPPPSGSPRGTGTKPGPSHSAPIPSEPEPPPLSSSSAPDANGSGPLSALLFELTTTGGAPAGTGMTGASAATPALAAEAAQGDASQEHPPVPEPGANQLISPGAHEDRPTAAAVGWTSRASSTAGDGDNSTSRSLSGGGERLHRRPSLAQLVAAHLSEGSPGGGNGDGATHQDLSEVAGREPSQPQPGKPQTLQPPQLSLPPREMQAPQLTPEQIQIQHLREEIEQLKRQAFLAQQRPAPGLSPGGPSSGGAGHYGPSQAPHRTRARGEEEHAGVEEQYAEQATADEALGEHWGTATTTRSERRIHAIGSAAGASSPRGAAPGSVRRTASAIRAWPHVGNTHHVAQSSRLGSAEPSSALASPLRGRTVVLSKPAYAGVLTSPPLSPASSRPAKLQALSTSPPVNTSPGHGLHALRDHSPPGSSRSTTPTRKGAVAAAVSALPLSRHPDLDQALQNESMWFIQQLENAMARTGAAGKPGSPDGVPSTTQAAAGSLGVSGGGADKAASAATAVEDGTTSVGVGGSPRGDQLLKDLVARGMLRGKPPLLKELHEASLDELAAAVVGLLSGSSGNGGGGATGPAAAGLLPQQQVAADAVNDADEVPASDPAATQAAGEDHERTQDTQPTAPVPSSSAKLKAPPPSDEAEDDPPSPQRSSVLAKDTPAAAGALAASAAATVETADVEKPESPSLRRGGDDVASFSGFANSRVIHEVVAGGNTAHGLPALAGTPPPVAATACGTSAAGHGSGAASSAAIRTQNVEPEVGAVGQGGPVTQAVPLLVLSNSSNSVSSRTSSHSSCGGASLRRLLDPQAGMGTPPRGVAMAYLRRQPSTGVTSGPAAAGPNDPGSGAEVGMSDTNSVLDSRSTSMSQKRALKSEVGAPAAVGGPGTVIPRTDSFAQSAGRSAAAVTAGAGDTEPEAVVKAAGAGASGAASAGPASQPDSSKAATSPAADASSEPRAVAGNPASADTPVGSGGSTPSRGKSRDGKNIEPVLTELRGVRSTIAAEGDPDGTRTARMAELLDQLDGYRRGVERRHGPSHNLVSQLRTLHADMSKWLRANTGANAAASAVATTPSSTAKRQRPKAATAAADGSAPSVQTEITAQEHGSPERIGRAGPNGAPAGVGSPAVASAHLRLAQTDKPLQTIARESLSSVNTDATFDLVAPSAGGTPRDSTVALTTETFAFPLQRQLAPQQQHPGARNVAAAVPAGNDTESVSLAPPALPGASAFVSASPGQSLLAEGINGDAAAPGGMSLMDLANRLNNMTIKQHQQAYGGPTASAAAGSASGHATAPAAAAAFLPGPRGGMGAVAALPPHSTGETAHKGGAESLPIHAAQTQAHTRVMALGSGPSTASLAAEAPAKATNGGEAPSKKEALKHKSKSKWGLLFGVGKK</sequence>
<feature type="region of interest" description="Disordered" evidence="1">
    <location>
        <begin position="2548"/>
        <end position="2606"/>
    </location>
</feature>
<name>D8TP61_VOLCA</name>
<feature type="compositionally biased region" description="Polar residues" evidence="1">
    <location>
        <begin position="463"/>
        <end position="478"/>
    </location>
</feature>
<feature type="region of interest" description="Disordered" evidence="1">
    <location>
        <begin position="934"/>
        <end position="953"/>
    </location>
</feature>
<dbReference type="GeneID" id="9624143"/>
<feature type="region of interest" description="Disordered" evidence="1">
    <location>
        <begin position="2832"/>
        <end position="2873"/>
    </location>
</feature>
<feature type="region of interest" description="Disordered" evidence="1">
    <location>
        <begin position="2410"/>
        <end position="2474"/>
    </location>
</feature>
<feature type="compositionally biased region" description="Low complexity" evidence="1">
    <location>
        <begin position="2410"/>
        <end position="2419"/>
    </location>
</feature>
<feature type="compositionally biased region" description="Polar residues" evidence="1">
    <location>
        <begin position="1879"/>
        <end position="1890"/>
    </location>
</feature>
<dbReference type="OrthoDB" id="553266at2759"/>
<feature type="compositionally biased region" description="Low complexity" evidence="1">
    <location>
        <begin position="1902"/>
        <end position="1916"/>
    </location>
</feature>
<feature type="region of interest" description="Disordered" evidence="1">
    <location>
        <begin position="1002"/>
        <end position="1044"/>
    </location>
</feature>
<feature type="region of interest" description="Disordered" evidence="1">
    <location>
        <begin position="1477"/>
        <end position="1813"/>
    </location>
</feature>
<dbReference type="KEGG" id="vcn:VOLCADRAFT_88499"/>
<dbReference type="Proteomes" id="UP000001058">
    <property type="component" value="Unassembled WGS sequence"/>
</dbReference>
<feature type="region of interest" description="Disordered" evidence="1">
    <location>
        <begin position="2312"/>
        <end position="2376"/>
    </location>
</feature>
<feature type="region of interest" description="Disordered" evidence="1">
    <location>
        <begin position="27"/>
        <end position="71"/>
    </location>
</feature>
<proteinExistence type="predicted"/>
<feature type="compositionally biased region" description="Polar residues" evidence="1">
    <location>
        <begin position="2336"/>
        <end position="2351"/>
    </location>
</feature>
<feature type="compositionally biased region" description="Low complexity" evidence="1">
    <location>
        <begin position="209"/>
        <end position="222"/>
    </location>
</feature>
<feature type="compositionally biased region" description="Gly residues" evidence="1">
    <location>
        <begin position="1726"/>
        <end position="1737"/>
    </location>
</feature>
<feature type="compositionally biased region" description="Acidic residues" evidence="1">
    <location>
        <begin position="1372"/>
        <end position="1386"/>
    </location>
</feature>
<feature type="compositionally biased region" description="Low complexity" evidence="1">
    <location>
        <begin position="2595"/>
        <end position="2606"/>
    </location>
</feature>
<feature type="region of interest" description="Disordered" evidence="1">
    <location>
        <begin position="761"/>
        <end position="821"/>
    </location>
</feature>
<dbReference type="EMBL" id="GL378330">
    <property type="protein sequence ID" value="EFJ50705.1"/>
    <property type="molecule type" value="Genomic_DNA"/>
</dbReference>
<protein>
    <submittedName>
        <fullName evidence="2">Uncharacterized protein</fullName>
    </submittedName>
</protein>
<feature type="region of interest" description="Disordered" evidence="1">
    <location>
        <begin position="1953"/>
        <end position="1984"/>
    </location>
</feature>
<feature type="region of interest" description="Disordered" evidence="1">
    <location>
        <begin position="553"/>
        <end position="636"/>
    </location>
</feature>
<feature type="compositionally biased region" description="Low complexity" evidence="1">
    <location>
        <begin position="1790"/>
        <end position="1807"/>
    </location>
</feature>
<feature type="region of interest" description="Disordered" evidence="1">
    <location>
        <begin position="262"/>
        <end position="378"/>
    </location>
</feature>
<evidence type="ECO:0000313" key="2">
    <source>
        <dbReference type="EMBL" id="EFJ50705.1"/>
    </source>
</evidence>
<feature type="region of interest" description="Disordered" evidence="1">
    <location>
        <begin position="1369"/>
        <end position="1412"/>
    </location>
</feature>
<feature type="compositionally biased region" description="Low complexity" evidence="1">
    <location>
        <begin position="1549"/>
        <end position="1563"/>
    </location>
</feature>
<feature type="compositionally biased region" description="Low complexity" evidence="1">
    <location>
        <begin position="2141"/>
        <end position="2161"/>
    </location>
</feature>
<feature type="compositionally biased region" description="Basic and acidic residues" evidence="1">
    <location>
        <begin position="1702"/>
        <end position="1711"/>
    </location>
</feature>
<feature type="compositionally biased region" description="Low complexity" evidence="1">
    <location>
        <begin position="2548"/>
        <end position="2558"/>
    </location>
</feature>
<feature type="compositionally biased region" description="Low complexity" evidence="1">
    <location>
        <begin position="327"/>
        <end position="354"/>
    </location>
</feature>
<feature type="compositionally biased region" description="Basic residues" evidence="1">
    <location>
        <begin position="1400"/>
        <end position="1409"/>
    </location>
</feature>
<feature type="region of interest" description="Disordered" evidence="1">
    <location>
        <begin position="1261"/>
        <end position="1329"/>
    </location>
</feature>
<organism evidence="3">
    <name type="scientific">Volvox carteri f. nagariensis</name>
    <dbReference type="NCBI Taxonomy" id="3068"/>
    <lineage>
        <taxon>Eukaryota</taxon>
        <taxon>Viridiplantae</taxon>
        <taxon>Chlorophyta</taxon>
        <taxon>core chlorophytes</taxon>
        <taxon>Chlorophyceae</taxon>
        <taxon>CS clade</taxon>
        <taxon>Chlamydomonadales</taxon>
        <taxon>Volvocaceae</taxon>
        <taxon>Volvox</taxon>
    </lineage>
</organism>
<feature type="region of interest" description="Disordered" evidence="1">
    <location>
        <begin position="1217"/>
        <end position="1238"/>
    </location>
</feature>
<feature type="region of interest" description="Disordered" evidence="1">
    <location>
        <begin position="167"/>
        <end position="231"/>
    </location>
</feature>
<reference evidence="2 3" key="1">
    <citation type="journal article" date="2010" name="Science">
        <title>Genomic analysis of organismal complexity in the multicellular green alga Volvox carteri.</title>
        <authorList>
            <person name="Prochnik S.E."/>
            <person name="Umen J."/>
            <person name="Nedelcu A.M."/>
            <person name="Hallmann A."/>
            <person name="Miller S.M."/>
            <person name="Nishii I."/>
            <person name="Ferris P."/>
            <person name="Kuo A."/>
            <person name="Mitros T."/>
            <person name="Fritz-Laylin L.K."/>
            <person name="Hellsten U."/>
            <person name="Chapman J."/>
            <person name="Simakov O."/>
            <person name="Rensing S.A."/>
            <person name="Terry A."/>
            <person name="Pangilinan J."/>
            <person name="Kapitonov V."/>
            <person name="Jurka J."/>
            <person name="Salamov A."/>
            <person name="Shapiro H."/>
            <person name="Schmutz J."/>
            <person name="Grimwood J."/>
            <person name="Lindquist E."/>
            <person name="Lucas S."/>
            <person name="Grigoriev I.V."/>
            <person name="Schmitt R."/>
            <person name="Kirk D."/>
            <person name="Rokhsar D.S."/>
        </authorList>
    </citation>
    <scope>NUCLEOTIDE SEQUENCE [LARGE SCALE GENOMIC DNA]</scope>
    <source>
        <strain evidence="3">f. Nagariensis / Eve</strain>
    </source>
</reference>
<keyword evidence="3" id="KW-1185">Reference proteome</keyword>
<feature type="region of interest" description="Disordered" evidence="1">
    <location>
        <begin position="1864"/>
        <end position="1916"/>
    </location>
</feature>
<feature type="compositionally biased region" description="Low complexity" evidence="1">
    <location>
        <begin position="1490"/>
        <end position="1506"/>
    </location>
</feature>
<feature type="compositionally biased region" description="Low complexity" evidence="1">
    <location>
        <begin position="1673"/>
        <end position="1685"/>
    </location>
</feature>
<feature type="region of interest" description="Disordered" evidence="1">
    <location>
        <begin position="2075"/>
        <end position="2176"/>
    </location>
</feature>
<gene>
    <name evidence="2" type="ORF">VOLCADRAFT_88499</name>
</gene>
<feature type="compositionally biased region" description="Low complexity" evidence="1">
    <location>
        <begin position="593"/>
        <end position="610"/>
    </location>
</feature>
<feature type="compositionally biased region" description="Basic and acidic residues" evidence="1">
    <location>
        <begin position="1749"/>
        <end position="1758"/>
    </location>
</feature>
<feature type="compositionally biased region" description="Polar residues" evidence="1">
    <location>
        <begin position="1691"/>
        <end position="1700"/>
    </location>
</feature>
<feature type="region of interest" description="Disordered" evidence="1">
    <location>
        <begin position="670"/>
        <end position="695"/>
    </location>
</feature>
<dbReference type="InParanoid" id="D8TP61"/>